<dbReference type="PANTHER" id="PTHR44366">
    <property type="entry name" value="UDP-N-ACETYLGLUCOSAMINE--PEPTIDE N-ACETYLGLUCOSAMINYLTRANSFERASE 110 KDA SUBUNIT"/>
    <property type="match status" value="1"/>
</dbReference>
<feature type="domain" description="Cytochrome c-type biogenesis protein H TPR" evidence="2">
    <location>
        <begin position="53"/>
        <end position="154"/>
    </location>
</feature>
<dbReference type="PROSITE" id="PS50293">
    <property type="entry name" value="TPR_REGION"/>
    <property type="match status" value="1"/>
</dbReference>
<keyword evidence="1" id="KW-0802">TPR repeat</keyword>
<feature type="repeat" description="TPR" evidence="1">
    <location>
        <begin position="126"/>
        <end position="159"/>
    </location>
</feature>
<dbReference type="EMBL" id="JBHPEI010000022">
    <property type="protein sequence ID" value="MFC1799694.1"/>
    <property type="molecule type" value="Genomic_DNA"/>
</dbReference>
<evidence type="ECO:0000313" key="4">
    <source>
        <dbReference type="Proteomes" id="UP001594288"/>
    </source>
</evidence>
<organism evidence="3 4">
    <name type="scientific">Eiseniibacteriota bacterium</name>
    <dbReference type="NCBI Taxonomy" id="2212470"/>
    <lineage>
        <taxon>Bacteria</taxon>
        <taxon>Candidatus Eiseniibacteriota</taxon>
    </lineage>
</organism>
<feature type="repeat" description="TPR" evidence="1">
    <location>
        <begin position="92"/>
        <end position="125"/>
    </location>
</feature>
<evidence type="ECO:0000256" key="1">
    <source>
        <dbReference type="PROSITE-ProRule" id="PRU00339"/>
    </source>
</evidence>
<feature type="repeat" description="TPR" evidence="1">
    <location>
        <begin position="58"/>
        <end position="91"/>
    </location>
</feature>
<dbReference type="InterPro" id="IPR011990">
    <property type="entry name" value="TPR-like_helical_dom_sf"/>
</dbReference>
<dbReference type="SUPFAM" id="SSF48452">
    <property type="entry name" value="TPR-like"/>
    <property type="match status" value="1"/>
</dbReference>
<dbReference type="Pfam" id="PF23914">
    <property type="entry name" value="TPR_CcmH_CycH"/>
    <property type="match status" value="1"/>
</dbReference>
<protein>
    <submittedName>
        <fullName evidence="3">Tetratricopeptide repeat protein</fullName>
    </submittedName>
</protein>
<evidence type="ECO:0000259" key="2">
    <source>
        <dbReference type="Pfam" id="PF23914"/>
    </source>
</evidence>
<dbReference type="InterPro" id="IPR037919">
    <property type="entry name" value="OGT"/>
</dbReference>
<accession>A0ABV6YNQ1</accession>
<dbReference type="SMART" id="SM00028">
    <property type="entry name" value="TPR"/>
    <property type="match status" value="4"/>
</dbReference>
<dbReference type="PANTHER" id="PTHR44366:SF1">
    <property type="entry name" value="UDP-N-ACETYLGLUCOSAMINE--PEPTIDE N-ACETYLGLUCOSAMINYLTRANSFERASE 110 KDA SUBUNIT"/>
    <property type="match status" value="1"/>
</dbReference>
<dbReference type="PROSITE" id="PS51257">
    <property type="entry name" value="PROKAR_LIPOPROTEIN"/>
    <property type="match status" value="1"/>
</dbReference>
<dbReference type="InterPro" id="IPR056413">
    <property type="entry name" value="TPR_CcmH_CycH"/>
</dbReference>
<name>A0ABV6YNQ1_UNCEI</name>
<dbReference type="Proteomes" id="UP001594288">
    <property type="component" value="Unassembled WGS sequence"/>
</dbReference>
<gene>
    <name evidence="3" type="ORF">ACFL2Z_02125</name>
</gene>
<sequence length="213" mass="23710">MVKMSVLILVTVLVAAFLAGCGAPAVKRAPMEIIPEDADTEEKIEMLEAMGHEYPEDALVYYELGNLYSEQLLAVDAMESYERALGMDPNLNKARVNLAMLLAESDEVDSAKVLLEEAIRIDPTDAKAYNNLGMVYYTDMDVNTAVNYFRKALEVDPTSIEAHYNLGLAFAERGLLNEAIREWNVVVESGEEGETLQRAKLSVERAEKELKQD</sequence>
<keyword evidence="4" id="KW-1185">Reference proteome</keyword>
<dbReference type="InterPro" id="IPR019734">
    <property type="entry name" value="TPR_rpt"/>
</dbReference>
<comment type="caution">
    <text evidence="3">The sequence shown here is derived from an EMBL/GenBank/DDBJ whole genome shotgun (WGS) entry which is preliminary data.</text>
</comment>
<dbReference type="PROSITE" id="PS50005">
    <property type="entry name" value="TPR"/>
    <property type="match status" value="3"/>
</dbReference>
<dbReference type="Gene3D" id="1.25.40.10">
    <property type="entry name" value="Tetratricopeptide repeat domain"/>
    <property type="match status" value="1"/>
</dbReference>
<reference evidence="3 4" key="1">
    <citation type="submission" date="2024-09" db="EMBL/GenBank/DDBJ databases">
        <authorList>
            <person name="D'Angelo T."/>
        </authorList>
    </citation>
    <scope>NUCLEOTIDE SEQUENCE [LARGE SCALE GENOMIC DNA]</scope>
    <source>
        <strain evidence="3">SAG AM-311-F02</strain>
    </source>
</reference>
<proteinExistence type="predicted"/>
<evidence type="ECO:0000313" key="3">
    <source>
        <dbReference type="EMBL" id="MFC1799694.1"/>
    </source>
</evidence>